<evidence type="ECO:0000259" key="23">
    <source>
        <dbReference type="Pfam" id="PF03727"/>
    </source>
</evidence>
<feature type="chain" id="PRO_5032408862" description="hexokinase" evidence="21">
    <location>
        <begin position="29"/>
        <end position="803"/>
    </location>
</feature>
<evidence type="ECO:0000256" key="11">
    <source>
        <dbReference type="ARBA" id="ARBA00022741"/>
    </source>
</evidence>
<dbReference type="InterPro" id="IPR022673">
    <property type="entry name" value="Hexokinase_C"/>
</dbReference>
<protein>
    <recommendedName>
        <fullName evidence="6">hexokinase</fullName>
        <ecNumber evidence="6">2.7.1.1</ecNumber>
    </recommendedName>
</protein>
<dbReference type="PROSITE" id="PS51748">
    <property type="entry name" value="HEXOKINASE_2"/>
    <property type="match status" value="2"/>
</dbReference>
<evidence type="ECO:0000313" key="25">
    <source>
        <dbReference type="Proteomes" id="UP000645828"/>
    </source>
</evidence>
<keyword evidence="10" id="KW-0677">Repeat</keyword>
<evidence type="ECO:0000256" key="7">
    <source>
        <dbReference type="ARBA" id="ARBA00022490"/>
    </source>
</evidence>
<dbReference type="GO" id="GO:0008865">
    <property type="term" value="F:fructokinase activity"/>
    <property type="evidence" value="ECO:0007669"/>
    <property type="project" value="TreeGrafter"/>
</dbReference>
<comment type="pathway">
    <text evidence="4">Carbohydrate metabolism; hexose metabolism.</text>
</comment>
<keyword evidence="13" id="KW-1000">Mitochondrion outer membrane</keyword>
<sequence length="803" mass="90116">MFPRAWGSSWLQPLCCFLTHLLEDETSALVEAGPDGFPGEFYQTFKEETLPILLKLFRKIERDGKLPNSLYEASIRSFRTAKETVNKTQRQPTEWEKIFIAFCHYCLDFLTKDFSPDTQTPSGSFMKYKYSNECEVGLIIGTGTNACYMEELRHIDLVEGDEGRMCINTEWGAFGDDGSLEDIRTEFDREIDQGSLNPGKQLFEKMVSGMYLGELVRLILVKMAKESLLFEGRITPELLTRGKLKTSDVSAIEKNKEGLHNAKEILTCLGVEPSDDDCISGQHVCTIVSFRSANLVAATLGAILNRLRDNKGTPRLRTTVGVDGSLYKTHPQYARRFHKSLRCLVPDSDVRFLLSESGSGKGAAMVTAVAYRLAEQHRQIEETLAHFRLTKDMLLEVKKRMRTEMDMGLRKQTHEKAVHSRRDEHGDFLALDLGGTNFRVLLVKIRSGKKRTVETHNKIYAIPIEIMQGTGEELFDHIISCISDFLDYMGIKGPKMPLGFTFSLPCKQTSLDTGILITWTKGFKATDCMGNDVATLLREAIKRREEFDLDVVAVVNDTVGTMMTCAYEEPTCEVGLIVGTGSNACYMEEMKNVEMLEGNDGRMCINMETIYDRLVDEYSLNAGKQRFEKMISGMYLGEIVRNILIDFTKKGFLFRGQISETLKTRGIFQTKYLSQIESDRLALLQVRAILQQLGLNSTCDHSILVKTVCGVVSKRAAQLCGAGMAAVVDKIRENRGLDHLNVTVGVDGTLYKLHPHFSRIMYQTMKELSPKCNVSFLLSEDGSGKGAALITAVGVRLREETSS</sequence>
<keyword evidence="21" id="KW-0732">Signal</keyword>
<dbReference type="EC" id="2.7.1.1" evidence="6"/>
<comment type="subcellular location">
    <subcellularLocation>
        <location evidence="2">Cytoplasm</location>
        <location evidence="2">Cytosol</location>
    </subcellularLocation>
    <subcellularLocation>
        <location evidence="1">Mitochondrion outer membrane</location>
        <topology evidence="1">Peripheral membrane protein</topology>
    </subcellularLocation>
</comment>
<dbReference type="UniPathway" id="UPA00242"/>
<evidence type="ECO:0000256" key="9">
    <source>
        <dbReference type="ARBA" id="ARBA00022679"/>
    </source>
</evidence>
<gene>
    <name evidence="24" type="ORF">NYPRO_LOCUS15680</name>
</gene>
<dbReference type="Gene3D" id="3.30.420.40">
    <property type="match status" value="1"/>
</dbReference>
<dbReference type="InterPro" id="IPR022672">
    <property type="entry name" value="Hexokinase_N"/>
</dbReference>
<evidence type="ECO:0000256" key="10">
    <source>
        <dbReference type="ARBA" id="ARBA00022737"/>
    </source>
</evidence>
<dbReference type="GO" id="GO:0019158">
    <property type="term" value="F:mannokinase activity"/>
    <property type="evidence" value="ECO:0007669"/>
    <property type="project" value="TreeGrafter"/>
</dbReference>
<evidence type="ECO:0000313" key="24">
    <source>
        <dbReference type="EMBL" id="CAD7682888.1"/>
    </source>
</evidence>
<dbReference type="UniPathway" id="UPA00109">
    <property type="reaction ID" value="UER00180"/>
</dbReference>
<feature type="domain" description="Hexokinase C-terminal" evidence="23">
    <location>
        <begin position="136"/>
        <end position="369"/>
    </location>
</feature>
<feature type="domain" description="Hexokinase N-terminal" evidence="22">
    <location>
        <begin position="380"/>
        <end position="567"/>
    </location>
</feature>
<dbReference type="GO" id="GO:0001678">
    <property type="term" value="P:intracellular glucose homeostasis"/>
    <property type="evidence" value="ECO:0007669"/>
    <property type="project" value="InterPro"/>
</dbReference>
<evidence type="ECO:0000256" key="12">
    <source>
        <dbReference type="ARBA" id="ARBA00022777"/>
    </source>
</evidence>
<name>A0A811YZS0_NYCPR</name>
<dbReference type="PRINTS" id="PR00475">
    <property type="entry name" value="HEXOKINASE"/>
</dbReference>
<organism evidence="24 25">
    <name type="scientific">Nyctereutes procyonoides</name>
    <name type="common">Raccoon dog</name>
    <name type="synonym">Canis procyonoides</name>
    <dbReference type="NCBI Taxonomy" id="34880"/>
    <lineage>
        <taxon>Eukaryota</taxon>
        <taxon>Metazoa</taxon>
        <taxon>Chordata</taxon>
        <taxon>Craniata</taxon>
        <taxon>Vertebrata</taxon>
        <taxon>Euteleostomi</taxon>
        <taxon>Mammalia</taxon>
        <taxon>Eutheria</taxon>
        <taxon>Laurasiatheria</taxon>
        <taxon>Carnivora</taxon>
        <taxon>Caniformia</taxon>
        <taxon>Canidae</taxon>
        <taxon>Nyctereutes</taxon>
    </lineage>
</organism>
<dbReference type="GO" id="GO:0005536">
    <property type="term" value="F:D-glucose binding"/>
    <property type="evidence" value="ECO:0007669"/>
    <property type="project" value="InterPro"/>
</dbReference>
<comment type="catalytic activity">
    <reaction evidence="18">
        <text>a D-hexose + ATP = a D-hexose 6-phosphate + ADP + H(+)</text>
        <dbReference type="Rhea" id="RHEA:22740"/>
        <dbReference type="ChEBI" id="CHEBI:4194"/>
        <dbReference type="ChEBI" id="CHEBI:15378"/>
        <dbReference type="ChEBI" id="CHEBI:30616"/>
        <dbReference type="ChEBI" id="CHEBI:229467"/>
        <dbReference type="ChEBI" id="CHEBI:456216"/>
        <dbReference type="EC" id="2.7.1.1"/>
    </reaction>
    <physiologicalReaction direction="left-to-right" evidence="18">
        <dbReference type="Rhea" id="RHEA:22741"/>
    </physiologicalReaction>
</comment>
<keyword evidence="16" id="KW-0472">Membrane</keyword>
<dbReference type="Proteomes" id="UP000645828">
    <property type="component" value="Unassembled WGS sequence"/>
</dbReference>
<comment type="catalytic activity">
    <reaction evidence="20">
        <text>D-glucose + ATP = D-glucose 6-phosphate + ADP + H(+)</text>
        <dbReference type="Rhea" id="RHEA:17825"/>
        <dbReference type="ChEBI" id="CHEBI:4167"/>
        <dbReference type="ChEBI" id="CHEBI:15378"/>
        <dbReference type="ChEBI" id="CHEBI:30616"/>
        <dbReference type="ChEBI" id="CHEBI:61548"/>
        <dbReference type="ChEBI" id="CHEBI:456216"/>
        <dbReference type="EC" id="2.7.1.1"/>
    </reaction>
    <physiologicalReaction direction="left-to-right" evidence="20">
        <dbReference type="Rhea" id="RHEA:17826"/>
    </physiologicalReaction>
</comment>
<dbReference type="GO" id="GO:0005741">
    <property type="term" value="C:mitochondrial outer membrane"/>
    <property type="evidence" value="ECO:0007669"/>
    <property type="project" value="UniProtKB-SubCell"/>
</dbReference>
<keyword evidence="7" id="KW-0963">Cytoplasm</keyword>
<evidence type="ECO:0000259" key="22">
    <source>
        <dbReference type="Pfam" id="PF00349"/>
    </source>
</evidence>
<evidence type="ECO:0000256" key="1">
    <source>
        <dbReference type="ARBA" id="ARBA00004450"/>
    </source>
</evidence>
<dbReference type="InterPro" id="IPR001312">
    <property type="entry name" value="Hexokinase"/>
</dbReference>
<comment type="catalytic activity">
    <reaction evidence="19">
        <text>D-fructose + ATP = D-fructose 6-phosphate + ADP + H(+)</text>
        <dbReference type="Rhea" id="RHEA:16125"/>
        <dbReference type="ChEBI" id="CHEBI:15378"/>
        <dbReference type="ChEBI" id="CHEBI:30616"/>
        <dbReference type="ChEBI" id="CHEBI:37721"/>
        <dbReference type="ChEBI" id="CHEBI:61527"/>
        <dbReference type="ChEBI" id="CHEBI:456216"/>
        <dbReference type="EC" id="2.7.1.1"/>
    </reaction>
    <physiologicalReaction direction="left-to-right" evidence="19">
        <dbReference type="Rhea" id="RHEA:16126"/>
    </physiologicalReaction>
</comment>
<proteinExistence type="inferred from homology"/>
<dbReference type="GO" id="GO:0005829">
    <property type="term" value="C:cytosol"/>
    <property type="evidence" value="ECO:0007669"/>
    <property type="project" value="UniProtKB-SubCell"/>
</dbReference>
<dbReference type="GO" id="GO:0006096">
    <property type="term" value="P:glycolytic process"/>
    <property type="evidence" value="ECO:0007669"/>
    <property type="project" value="UniProtKB-UniPathway"/>
</dbReference>
<dbReference type="GO" id="GO:0005524">
    <property type="term" value="F:ATP binding"/>
    <property type="evidence" value="ECO:0007669"/>
    <property type="project" value="UniProtKB-KW"/>
</dbReference>
<evidence type="ECO:0000256" key="13">
    <source>
        <dbReference type="ARBA" id="ARBA00022787"/>
    </source>
</evidence>
<evidence type="ECO:0000256" key="14">
    <source>
        <dbReference type="ARBA" id="ARBA00022840"/>
    </source>
</evidence>
<dbReference type="PANTHER" id="PTHR19443">
    <property type="entry name" value="HEXOKINASE"/>
    <property type="match status" value="1"/>
</dbReference>
<dbReference type="SUPFAM" id="SSF53067">
    <property type="entry name" value="Actin-like ATPase domain"/>
    <property type="match status" value="3"/>
</dbReference>
<evidence type="ECO:0000256" key="6">
    <source>
        <dbReference type="ARBA" id="ARBA00012324"/>
    </source>
</evidence>
<dbReference type="FunFam" id="3.40.367.20:FF:000001">
    <property type="entry name" value="Hexokinase 1"/>
    <property type="match status" value="1"/>
</dbReference>
<dbReference type="EMBL" id="CAJHUB010000754">
    <property type="protein sequence ID" value="CAD7682888.1"/>
    <property type="molecule type" value="Genomic_DNA"/>
</dbReference>
<dbReference type="InterPro" id="IPR043129">
    <property type="entry name" value="ATPase_NBD"/>
</dbReference>
<keyword evidence="8" id="KW-0021">Allosteric enzyme</keyword>
<accession>A0A811YZS0</accession>
<evidence type="ECO:0000256" key="20">
    <source>
        <dbReference type="ARBA" id="ARBA00048160"/>
    </source>
</evidence>
<feature type="domain" description="Hexokinase C-terminal" evidence="23">
    <location>
        <begin position="574"/>
        <end position="793"/>
    </location>
</feature>
<dbReference type="GO" id="GO:0004340">
    <property type="term" value="F:glucokinase activity"/>
    <property type="evidence" value="ECO:0007669"/>
    <property type="project" value="TreeGrafter"/>
</dbReference>
<dbReference type="AlphaFoldDB" id="A0A811YZS0"/>
<evidence type="ECO:0000256" key="15">
    <source>
        <dbReference type="ARBA" id="ARBA00023128"/>
    </source>
</evidence>
<dbReference type="FunFam" id="3.40.367.20:FF:000020">
    <property type="entry name" value="Hexokinase-1"/>
    <property type="match status" value="1"/>
</dbReference>
<dbReference type="Pfam" id="PF03727">
    <property type="entry name" value="Hexokinase_2"/>
    <property type="match status" value="2"/>
</dbReference>
<dbReference type="GO" id="GO:0006006">
    <property type="term" value="P:glucose metabolic process"/>
    <property type="evidence" value="ECO:0007669"/>
    <property type="project" value="TreeGrafter"/>
</dbReference>
<evidence type="ECO:0000256" key="21">
    <source>
        <dbReference type="SAM" id="SignalP"/>
    </source>
</evidence>
<evidence type="ECO:0000256" key="4">
    <source>
        <dbReference type="ARBA" id="ARBA00005028"/>
    </source>
</evidence>
<comment type="similarity">
    <text evidence="5">Belongs to the hexokinase family.</text>
</comment>
<evidence type="ECO:0000256" key="8">
    <source>
        <dbReference type="ARBA" id="ARBA00022533"/>
    </source>
</evidence>
<evidence type="ECO:0000256" key="2">
    <source>
        <dbReference type="ARBA" id="ARBA00004514"/>
    </source>
</evidence>
<keyword evidence="12" id="KW-0418">Kinase</keyword>
<dbReference type="FunFam" id="3.30.420.40:FF:000015">
    <property type="entry name" value="Hexokinase 1"/>
    <property type="match status" value="1"/>
</dbReference>
<comment type="pathway">
    <text evidence="3">Carbohydrate degradation; glycolysis; D-glyceraldehyde 3-phosphate and glycerone phosphate from D-glucose: step 1/4.</text>
</comment>
<evidence type="ECO:0000256" key="16">
    <source>
        <dbReference type="ARBA" id="ARBA00023136"/>
    </source>
</evidence>
<keyword evidence="15" id="KW-0496">Mitochondrion</keyword>
<dbReference type="Gene3D" id="3.40.367.20">
    <property type="match status" value="2"/>
</dbReference>
<evidence type="ECO:0000256" key="17">
    <source>
        <dbReference type="ARBA" id="ARBA00023152"/>
    </source>
</evidence>
<keyword evidence="14" id="KW-0067">ATP-binding</keyword>
<dbReference type="Pfam" id="PF00349">
    <property type="entry name" value="Hexokinase_1"/>
    <property type="match status" value="1"/>
</dbReference>
<keyword evidence="11" id="KW-0547">Nucleotide-binding</keyword>
<evidence type="ECO:0000256" key="18">
    <source>
        <dbReference type="ARBA" id="ARBA00044613"/>
    </source>
</evidence>
<evidence type="ECO:0000256" key="19">
    <source>
        <dbReference type="ARBA" id="ARBA00047905"/>
    </source>
</evidence>
<reference evidence="24" key="1">
    <citation type="submission" date="2020-12" db="EMBL/GenBank/DDBJ databases">
        <authorList>
            <consortium name="Molecular Ecology Group"/>
        </authorList>
    </citation>
    <scope>NUCLEOTIDE SEQUENCE</scope>
    <source>
        <strain evidence="24">TBG_1078</strain>
    </source>
</reference>
<comment type="caution">
    <text evidence="24">The sequence shown here is derived from an EMBL/GenBank/DDBJ whole genome shotgun (WGS) entry which is preliminary data.</text>
</comment>
<feature type="signal peptide" evidence="21">
    <location>
        <begin position="1"/>
        <end position="28"/>
    </location>
</feature>
<evidence type="ECO:0000256" key="3">
    <source>
        <dbReference type="ARBA" id="ARBA00004888"/>
    </source>
</evidence>
<dbReference type="PANTHER" id="PTHR19443:SF10">
    <property type="entry name" value="HEXOKINASE-1"/>
    <property type="match status" value="1"/>
</dbReference>
<keyword evidence="25" id="KW-1185">Reference proteome</keyword>
<keyword evidence="17" id="KW-0324">Glycolysis</keyword>
<evidence type="ECO:0000256" key="5">
    <source>
        <dbReference type="ARBA" id="ARBA00009225"/>
    </source>
</evidence>
<keyword evidence="9" id="KW-0808">Transferase</keyword>